<keyword evidence="12" id="KW-0479">Metal-binding</keyword>
<dbReference type="Gene3D" id="1.50.10.10">
    <property type="match status" value="1"/>
</dbReference>
<evidence type="ECO:0000313" key="17">
    <source>
        <dbReference type="Proteomes" id="UP000469559"/>
    </source>
</evidence>
<dbReference type="GO" id="GO:0005975">
    <property type="term" value="P:carbohydrate metabolic process"/>
    <property type="evidence" value="ECO:0007669"/>
    <property type="project" value="InterPro"/>
</dbReference>
<dbReference type="SUPFAM" id="SSF48225">
    <property type="entry name" value="Seven-hairpin glycosidases"/>
    <property type="match status" value="1"/>
</dbReference>
<keyword evidence="8 14" id="KW-0326">Glycosidase</keyword>
<comment type="cofactor">
    <cofactor evidence="1 12">
        <name>Ca(2+)</name>
        <dbReference type="ChEBI" id="CHEBI:29108"/>
    </cofactor>
</comment>
<dbReference type="EC" id="3.2.1.-" evidence="14"/>
<evidence type="ECO:0000256" key="13">
    <source>
        <dbReference type="PIRSR" id="PIRSR601382-3"/>
    </source>
</evidence>
<dbReference type="FunFam" id="1.50.10.10:FF:000047">
    <property type="entry name" value="Mannosyl-oligosaccharide alpha-1,2-mannosidase"/>
    <property type="match status" value="1"/>
</dbReference>
<evidence type="ECO:0000256" key="7">
    <source>
        <dbReference type="ARBA" id="ARBA00023180"/>
    </source>
</evidence>
<dbReference type="Pfam" id="PF01532">
    <property type="entry name" value="Glyco_hydro_47"/>
    <property type="match status" value="1"/>
</dbReference>
<keyword evidence="7" id="KW-0325">Glycoprotein</keyword>
<evidence type="ECO:0000256" key="12">
    <source>
        <dbReference type="PIRSR" id="PIRSR601382-2"/>
    </source>
</evidence>
<proteinExistence type="inferred from homology"/>
<dbReference type="PANTHER" id="PTHR11742">
    <property type="entry name" value="MANNOSYL-OLIGOSACCHARIDE ALPHA-1,2-MANNOSIDASE-RELATED"/>
    <property type="match status" value="1"/>
</dbReference>
<evidence type="ECO:0000256" key="3">
    <source>
        <dbReference type="ARBA" id="ARBA00007658"/>
    </source>
</evidence>
<accession>A0A8T9BME3</accession>
<dbReference type="GO" id="GO:0004571">
    <property type="term" value="F:mannosyl-oligosaccharide 1,2-alpha-mannosidase activity"/>
    <property type="evidence" value="ECO:0007669"/>
    <property type="project" value="UniProtKB-EC"/>
</dbReference>
<evidence type="ECO:0000256" key="6">
    <source>
        <dbReference type="ARBA" id="ARBA00023157"/>
    </source>
</evidence>
<name>A0A8T9BME3_9HELO</name>
<evidence type="ECO:0000256" key="8">
    <source>
        <dbReference type="ARBA" id="ARBA00023295"/>
    </source>
</evidence>
<organism evidence="16 17">
    <name type="scientific">Lachnellula arida</name>
    <dbReference type="NCBI Taxonomy" id="1316785"/>
    <lineage>
        <taxon>Eukaryota</taxon>
        <taxon>Fungi</taxon>
        <taxon>Dikarya</taxon>
        <taxon>Ascomycota</taxon>
        <taxon>Pezizomycotina</taxon>
        <taxon>Leotiomycetes</taxon>
        <taxon>Helotiales</taxon>
        <taxon>Lachnaceae</taxon>
        <taxon>Lachnellula</taxon>
    </lineage>
</organism>
<gene>
    <name evidence="16" type="primary">mns1B_1</name>
    <name evidence="16" type="ORF">LARI1_G001586</name>
</gene>
<comment type="caution">
    <text evidence="16">The sequence shown here is derived from an EMBL/GenBank/DDBJ whole genome shotgun (WGS) entry which is preliminary data.</text>
</comment>
<feature type="active site" description="Proton donor" evidence="11">
    <location>
        <position position="125"/>
    </location>
</feature>
<evidence type="ECO:0000256" key="14">
    <source>
        <dbReference type="RuleBase" id="RU361193"/>
    </source>
</evidence>
<keyword evidence="6 13" id="KW-1015">Disulfide bond</keyword>
<feature type="chain" id="PRO_5035912817" description="alpha-1,2-Mannosidase" evidence="15">
    <location>
        <begin position="23"/>
        <end position="802"/>
    </location>
</feature>
<dbReference type="GO" id="GO:0016020">
    <property type="term" value="C:membrane"/>
    <property type="evidence" value="ECO:0007669"/>
    <property type="project" value="InterPro"/>
</dbReference>
<dbReference type="Proteomes" id="UP000469559">
    <property type="component" value="Unassembled WGS sequence"/>
</dbReference>
<evidence type="ECO:0000256" key="5">
    <source>
        <dbReference type="ARBA" id="ARBA00022801"/>
    </source>
</evidence>
<dbReference type="PANTHER" id="PTHR11742:SF101">
    <property type="entry name" value="MANNOSYL-OLIGOSACCHARIDE ALPHA-1,2-MANNOSIDASE 1B"/>
    <property type="match status" value="1"/>
</dbReference>
<feature type="binding site" evidence="12">
    <location>
        <position position="514"/>
    </location>
    <ligand>
        <name>Ca(2+)</name>
        <dbReference type="ChEBI" id="CHEBI:29108"/>
    </ligand>
</feature>
<evidence type="ECO:0000256" key="9">
    <source>
        <dbReference type="ARBA" id="ARBA00047669"/>
    </source>
</evidence>
<feature type="signal peptide" evidence="15">
    <location>
        <begin position="1"/>
        <end position="22"/>
    </location>
</feature>
<dbReference type="GO" id="GO:0005783">
    <property type="term" value="C:endoplasmic reticulum"/>
    <property type="evidence" value="ECO:0007669"/>
    <property type="project" value="TreeGrafter"/>
</dbReference>
<evidence type="ECO:0000256" key="4">
    <source>
        <dbReference type="ARBA" id="ARBA00022729"/>
    </source>
</evidence>
<keyword evidence="12" id="KW-0106">Calcium</keyword>
<comment type="pathway">
    <text evidence="2">Protein modification; protein glycosylation.</text>
</comment>
<evidence type="ECO:0000256" key="10">
    <source>
        <dbReference type="ARBA" id="ARBA00048605"/>
    </source>
</evidence>
<comment type="similarity">
    <text evidence="3 14">Belongs to the glycosyl hydrolase 47 family.</text>
</comment>
<dbReference type="InterPro" id="IPR012341">
    <property type="entry name" value="6hp_glycosidase-like_sf"/>
</dbReference>
<dbReference type="OrthoDB" id="8118055at2759"/>
<dbReference type="InterPro" id="IPR050749">
    <property type="entry name" value="Glycosyl_Hydrolase_47"/>
</dbReference>
<evidence type="ECO:0000313" key="16">
    <source>
        <dbReference type="EMBL" id="TVY20541.1"/>
    </source>
</evidence>
<feature type="active site" evidence="11">
    <location>
        <position position="270"/>
    </location>
</feature>
<comment type="catalytic activity">
    <reaction evidence="10">
        <text>N(4)-(alpha-D-Man-(1-&gt;2)-alpha-D-Man-(1-&gt;2)-alpha-D-Man-(1-&gt;3)-[alpha-D-Man-(1-&gt;2)-alpha-D-Man-(1-&gt;3)-[alpha-D-Man-(1-&gt;2)-alpha-D-Man-(1-&gt;6)]-alpha-D-Man-(1-&gt;6)]-beta-D-Man-(1-&gt;4)-beta-D-GlcNAc-(1-&gt;4)-beta-D-GlcNAc)-L-asparaginyl-[protein] (N-glucan mannose isomer 9A1,2,3B1,2,3) + 4 H2O = N(4)-(alpha-D-Man-(1-&gt;3)-[alpha-D-Man-(1-&gt;3)-[alpha-D-Man-(1-&gt;6)]-alpha-D-Man-(1-&gt;6)]-beta-D-Man-(1-&gt;4)-beta-D-GlcNAc-(1-&gt;4)-beta-D-GlcNAc)-L-asparaginyl-[protein] (N-glucan mannose isomer 5A1,2) + 4 beta-D-mannose</text>
        <dbReference type="Rhea" id="RHEA:56008"/>
        <dbReference type="Rhea" id="RHEA-COMP:14356"/>
        <dbReference type="Rhea" id="RHEA-COMP:14367"/>
        <dbReference type="ChEBI" id="CHEBI:15377"/>
        <dbReference type="ChEBI" id="CHEBI:28563"/>
        <dbReference type="ChEBI" id="CHEBI:59087"/>
        <dbReference type="ChEBI" id="CHEBI:139493"/>
        <dbReference type="EC" id="3.2.1.113"/>
    </reaction>
</comment>
<keyword evidence="4 15" id="KW-0732">Signal</keyword>
<keyword evidence="5 14" id="KW-0378">Hydrolase</keyword>
<dbReference type="GO" id="GO:0005509">
    <property type="term" value="F:calcium ion binding"/>
    <property type="evidence" value="ECO:0007669"/>
    <property type="project" value="InterPro"/>
</dbReference>
<keyword evidence="17" id="KW-1185">Reference proteome</keyword>
<evidence type="ECO:0000256" key="2">
    <source>
        <dbReference type="ARBA" id="ARBA00004922"/>
    </source>
</evidence>
<sequence>MYFSRTILAVPVLGLLSLTVLAVPHRVKFPRGRPDNHTLNRQRADAVKEAFTFAWDGYQKYAMGHDELHPIANSFSDSRNAWGASAVDAFSTAIVMQIPEIVDTILNYIPTVNFDVTTEQVSLFETTIRYIGGMLSGYDLLKGPLSHLASNATAVDAVLAQAVRLADNLAFAFDTPTGIPSNNLYFNPPATDNSTTNGLATIGTLVLEWTRLSDITGNKTYAELSQKGESYLLAPKPASSEPWPGLVGSSVDINTGLFQDASGGWVGGDDSFYEYLIKMYVYDTKRFSEYRDRWILAADSSIAHIATHPSTRPDLTFLSIFDGQELIHESEHLACFDGGSFILGGLTLKEQKYIDFGLELVNGCHDTYISTLTGIGPEVFRWVTNSTAANDTNNPQPSADQQAFYEKAGFFITNGQYILRPEVMESFYYAYRATGDQQYRDWAWNAFVAINSTARVGSGFAELQDVNAADGGGFNDFQDSFLFAEVLKYSYLIHAPDSVFQVENNGVNQFVFNTEAHPFKATTAALMPSKPQPTQTILRHKNKHLPQPINPSFPNRENIHSSHHKMFTGRTLDGTLEDTFNPSFRTVDFADEPAVKTIASYMRHCWVALPPPTEAPAYTQEDIGAFIRSIQAETATEREERPRNADRTVYTPWREAVYRMWNHVFADVMLFLPEVGRGVGHFHFPSYKVLPLSFPGTGEEMAMKWDTHVLVIPAYLGKGVQVRMSKNVDEWGKDGEHTLGKFGGGNGCEIWWVRKGTEVKFHLEAEDEEEREALAAVLMLAVLCDEGHEEPDELQDVLKGEE</sequence>
<dbReference type="GO" id="GO:0036503">
    <property type="term" value="P:ERAD pathway"/>
    <property type="evidence" value="ECO:0007669"/>
    <property type="project" value="UniProtKB-ARBA"/>
</dbReference>
<dbReference type="InterPro" id="IPR036026">
    <property type="entry name" value="Seven-hairpin_glycosidases"/>
</dbReference>
<feature type="disulfide bond" evidence="13">
    <location>
        <begin position="335"/>
        <end position="364"/>
    </location>
</feature>
<dbReference type="InterPro" id="IPR001382">
    <property type="entry name" value="Glyco_hydro_47"/>
</dbReference>
<dbReference type="AlphaFoldDB" id="A0A8T9BME3"/>
<evidence type="ECO:0000256" key="15">
    <source>
        <dbReference type="SAM" id="SignalP"/>
    </source>
</evidence>
<reference evidence="16 17" key="1">
    <citation type="submission" date="2018-05" db="EMBL/GenBank/DDBJ databases">
        <title>Whole genome sequencing for identification of molecular markers to develop diagnostic detection tools for the regulated plant pathogen Lachnellula willkommii.</title>
        <authorList>
            <person name="Giroux E."/>
            <person name="Bilodeau G."/>
        </authorList>
    </citation>
    <scope>NUCLEOTIDE SEQUENCE [LARGE SCALE GENOMIC DNA]</scope>
    <source>
        <strain evidence="16 17">CBS 203.66</strain>
    </source>
</reference>
<feature type="active site" evidence="11">
    <location>
        <position position="422"/>
    </location>
</feature>
<evidence type="ECO:0000256" key="11">
    <source>
        <dbReference type="PIRSR" id="PIRSR601382-1"/>
    </source>
</evidence>
<feature type="active site" description="Proton donor" evidence="11">
    <location>
        <position position="378"/>
    </location>
</feature>
<comment type="catalytic activity">
    <reaction evidence="9">
        <text>N(4)-(alpha-D-Man-(1-&gt;2)-alpha-D-Man-(1-&gt;2)-alpha-D-Man-(1-&gt;3)-[alpha-D-Man-(1-&gt;3)-[alpha-D-Man-(1-&gt;2)-alpha-D-Man-(1-&gt;6)]-alpha-D-Man-(1-&gt;6)]-beta-D-Man-(1-&gt;4)-beta-D-GlcNAc-(1-&gt;4)-beta-D-GlcNAc)-L-asparaginyl-[protein] (N-glucan mannose isomer 8A1,2,3B1,3) + 3 H2O = N(4)-(alpha-D-Man-(1-&gt;3)-[alpha-D-Man-(1-&gt;3)-[alpha-D-Man-(1-&gt;6)]-alpha-D-Man-(1-&gt;6)]-beta-D-Man-(1-&gt;4)-beta-D-GlcNAc-(1-&gt;4)-beta-D-GlcNAc)-L-asparaginyl-[protein] (N-glucan mannose isomer 5A1,2) + 3 beta-D-mannose</text>
        <dbReference type="Rhea" id="RHEA:56028"/>
        <dbReference type="Rhea" id="RHEA-COMP:14358"/>
        <dbReference type="Rhea" id="RHEA-COMP:14367"/>
        <dbReference type="ChEBI" id="CHEBI:15377"/>
        <dbReference type="ChEBI" id="CHEBI:28563"/>
        <dbReference type="ChEBI" id="CHEBI:59087"/>
        <dbReference type="ChEBI" id="CHEBI:60628"/>
        <dbReference type="EC" id="3.2.1.113"/>
    </reaction>
</comment>
<dbReference type="PRINTS" id="PR00747">
    <property type="entry name" value="GLYHDRLASE47"/>
</dbReference>
<evidence type="ECO:0000256" key="1">
    <source>
        <dbReference type="ARBA" id="ARBA00001913"/>
    </source>
</evidence>
<protein>
    <recommendedName>
        <fullName evidence="14">alpha-1,2-Mannosidase</fullName>
        <ecNumber evidence="14">3.2.1.-</ecNumber>
    </recommendedName>
</protein>
<dbReference type="EMBL" id="QGMF01000051">
    <property type="protein sequence ID" value="TVY20541.1"/>
    <property type="molecule type" value="Genomic_DNA"/>
</dbReference>